<comment type="caution">
    <text evidence="12">The sequence shown here is derived from an EMBL/GenBank/DDBJ whole genome shotgun (WGS) entry which is preliminary data.</text>
</comment>
<accession>A0A196SAQ6</accession>
<comment type="subcellular location">
    <subcellularLocation>
        <location evidence="1">Endoplasmic reticulum membrane</location>
        <topology evidence="1">Multi-pass membrane protein</topology>
    </subcellularLocation>
</comment>
<dbReference type="GO" id="GO:0031204">
    <property type="term" value="P:post-translational protein targeting to membrane, translocation"/>
    <property type="evidence" value="ECO:0007669"/>
    <property type="project" value="TreeGrafter"/>
</dbReference>
<evidence type="ECO:0000313" key="12">
    <source>
        <dbReference type="EMBL" id="OAO14103.1"/>
    </source>
</evidence>
<evidence type="ECO:0000256" key="7">
    <source>
        <dbReference type="ARBA" id="ARBA00022927"/>
    </source>
</evidence>
<evidence type="ECO:0000256" key="1">
    <source>
        <dbReference type="ARBA" id="ARBA00004477"/>
    </source>
</evidence>
<dbReference type="InterPro" id="IPR004728">
    <property type="entry name" value="Sec62"/>
</dbReference>
<comment type="similarity">
    <text evidence="2">Belongs to the SEC62 family.</text>
</comment>
<dbReference type="Pfam" id="PF03839">
    <property type="entry name" value="Sec62"/>
    <property type="match status" value="1"/>
</dbReference>
<evidence type="ECO:0000313" key="13">
    <source>
        <dbReference type="Proteomes" id="UP000078348"/>
    </source>
</evidence>
<dbReference type="AlphaFoldDB" id="A0A196SAQ6"/>
<evidence type="ECO:0000256" key="10">
    <source>
        <dbReference type="ARBA" id="ARBA00023136"/>
    </source>
</evidence>
<keyword evidence="5 11" id="KW-0812">Transmembrane</keyword>
<dbReference type="OrthoDB" id="200187at2759"/>
<feature type="transmembrane region" description="Helical" evidence="11">
    <location>
        <begin position="166"/>
        <end position="196"/>
    </location>
</feature>
<evidence type="ECO:0000256" key="11">
    <source>
        <dbReference type="SAM" id="Phobius"/>
    </source>
</evidence>
<evidence type="ECO:0000256" key="5">
    <source>
        <dbReference type="ARBA" id="ARBA00022692"/>
    </source>
</evidence>
<feature type="transmembrane region" description="Helical" evidence="11">
    <location>
        <begin position="140"/>
        <end position="159"/>
    </location>
</feature>
<evidence type="ECO:0000256" key="8">
    <source>
        <dbReference type="ARBA" id="ARBA00022989"/>
    </source>
</evidence>
<sequence length="342" mass="39619">MSADENPLAALNDYLSTEENVMRVADALFGSKGVTKYDVVEIIYTDDGEYKKHSKCSKGKHIDAWFMQQENRDRAKLPAIPEDQMEKAIEVIMDCLMENKLMHTAKKPDNARRIIKENNLVWDKKYVYSWDYDGPAGMRYLKTALTLIAIIAIPTYRIWPRFLQNIVFYTSIVLLVAMIALEVVRFLIFLVCYLFGYRIWIFPDLDRDDKGIFGVFYPLISVEKIEDGYNKYRWITLGVIGAVIAVYAYNPKGFVRGCITVYNAGYQTVQWTRSEWISLKLATIELMKRIITPKSKVEVEKRGPKPPVYDPEEDALYDFEEADDVVDEVDMDDLDDVKLDIE</sequence>
<keyword evidence="6" id="KW-0256">Endoplasmic reticulum</keyword>
<feature type="transmembrane region" description="Helical" evidence="11">
    <location>
        <begin position="232"/>
        <end position="249"/>
    </location>
</feature>
<proteinExistence type="inferred from homology"/>
<name>A0A196SAQ6_BLAHN</name>
<evidence type="ECO:0000256" key="3">
    <source>
        <dbReference type="ARBA" id="ARBA00021257"/>
    </source>
</evidence>
<keyword evidence="13" id="KW-1185">Reference proteome</keyword>
<dbReference type="Proteomes" id="UP000078348">
    <property type="component" value="Unassembled WGS sequence"/>
</dbReference>
<dbReference type="EMBL" id="LXWW01000288">
    <property type="protein sequence ID" value="OAO14103.1"/>
    <property type="molecule type" value="Genomic_DNA"/>
</dbReference>
<evidence type="ECO:0000256" key="6">
    <source>
        <dbReference type="ARBA" id="ARBA00022824"/>
    </source>
</evidence>
<gene>
    <name evidence="12" type="ORF">AV274_4169</name>
</gene>
<dbReference type="PANTHER" id="PTHR12443:SF9">
    <property type="entry name" value="TRANSLOCATION PROTEIN SEC62"/>
    <property type="match status" value="1"/>
</dbReference>
<dbReference type="GO" id="GO:0005789">
    <property type="term" value="C:endoplasmic reticulum membrane"/>
    <property type="evidence" value="ECO:0007669"/>
    <property type="project" value="UniProtKB-SubCell"/>
</dbReference>
<protein>
    <recommendedName>
        <fullName evidence="3">Translocation protein SEC62</fullName>
    </recommendedName>
</protein>
<keyword evidence="8 11" id="KW-1133">Transmembrane helix</keyword>
<dbReference type="STRING" id="478820.A0A196SAQ6"/>
<dbReference type="PANTHER" id="PTHR12443">
    <property type="entry name" value="TRANSLOCATION PROTEIN SEC62"/>
    <property type="match status" value="1"/>
</dbReference>
<keyword evidence="7" id="KW-0653">Protein transport</keyword>
<organism evidence="12 13">
    <name type="scientific">Blastocystis sp. subtype 1 (strain ATCC 50177 / NandII)</name>
    <dbReference type="NCBI Taxonomy" id="478820"/>
    <lineage>
        <taxon>Eukaryota</taxon>
        <taxon>Sar</taxon>
        <taxon>Stramenopiles</taxon>
        <taxon>Bigyra</taxon>
        <taxon>Opalozoa</taxon>
        <taxon>Opalinata</taxon>
        <taxon>Blastocystidae</taxon>
        <taxon>Blastocystis</taxon>
    </lineage>
</organism>
<keyword evidence="10 11" id="KW-0472">Membrane</keyword>
<reference evidence="12 13" key="1">
    <citation type="submission" date="2016-05" db="EMBL/GenBank/DDBJ databases">
        <title>Nuclear genome of Blastocystis sp. subtype 1 NandII.</title>
        <authorList>
            <person name="Gentekaki E."/>
            <person name="Curtis B."/>
            <person name="Stairs C."/>
            <person name="Eme L."/>
            <person name="Herman E."/>
            <person name="Klimes V."/>
            <person name="Arias M.C."/>
            <person name="Elias M."/>
            <person name="Hilliou F."/>
            <person name="Klute M."/>
            <person name="Malik S.-B."/>
            <person name="Pightling A."/>
            <person name="Rachubinski R."/>
            <person name="Salas D."/>
            <person name="Schlacht A."/>
            <person name="Suga H."/>
            <person name="Archibald J."/>
            <person name="Ball S.G."/>
            <person name="Clark G."/>
            <person name="Dacks J."/>
            <person name="Van Der Giezen M."/>
            <person name="Tsaousis A."/>
            <person name="Roger A."/>
        </authorList>
    </citation>
    <scope>NUCLEOTIDE SEQUENCE [LARGE SCALE GENOMIC DNA]</scope>
    <source>
        <strain evidence="13">ATCC 50177 / NandII</strain>
    </source>
</reference>
<keyword evidence="9" id="KW-0811">Translocation</keyword>
<keyword evidence="4" id="KW-0813">Transport</keyword>
<evidence type="ECO:0000256" key="9">
    <source>
        <dbReference type="ARBA" id="ARBA00023010"/>
    </source>
</evidence>
<evidence type="ECO:0000256" key="4">
    <source>
        <dbReference type="ARBA" id="ARBA00022448"/>
    </source>
</evidence>
<evidence type="ECO:0000256" key="2">
    <source>
        <dbReference type="ARBA" id="ARBA00010604"/>
    </source>
</evidence>